<proteinExistence type="predicted"/>
<dbReference type="Proteomes" id="UP000248014">
    <property type="component" value="Unassembled WGS sequence"/>
</dbReference>
<accession>A0A2V3UWW5</accession>
<dbReference type="RefSeq" id="WP_146215385.1">
    <property type="nucleotide sequence ID" value="NZ_QJJM01000012.1"/>
</dbReference>
<dbReference type="Gene3D" id="2.60.40.1190">
    <property type="match status" value="1"/>
</dbReference>
<dbReference type="CDD" id="cd09627">
    <property type="entry name" value="DOMON_murB_like"/>
    <property type="match status" value="1"/>
</dbReference>
<comment type="caution">
    <text evidence="1">The sequence shown here is derived from an EMBL/GenBank/DDBJ whole genome shotgun (WGS) entry which is preliminary data.</text>
</comment>
<gene>
    <name evidence="1" type="ORF">C7451_11255</name>
</gene>
<reference evidence="1 2" key="1">
    <citation type="submission" date="2018-05" db="EMBL/GenBank/DDBJ databases">
        <title>Genomic Encyclopedia of Type Strains, Phase IV (KMG-IV): sequencing the most valuable type-strain genomes for metagenomic binning, comparative biology and taxonomic classification.</title>
        <authorList>
            <person name="Goeker M."/>
        </authorList>
    </citation>
    <scope>NUCLEOTIDE SEQUENCE [LARGE SCALE GENOMIC DNA]</scope>
    <source>
        <strain evidence="1 2">DSM 3183</strain>
    </source>
</reference>
<organism evidence="1 2">
    <name type="scientific">Blastomonas natatoria</name>
    <dbReference type="NCBI Taxonomy" id="34015"/>
    <lineage>
        <taxon>Bacteria</taxon>
        <taxon>Pseudomonadati</taxon>
        <taxon>Pseudomonadota</taxon>
        <taxon>Alphaproteobacteria</taxon>
        <taxon>Sphingomonadales</taxon>
        <taxon>Sphingomonadaceae</taxon>
        <taxon>Blastomonas</taxon>
    </lineage>
</organism>
<evidence type="ECO:0000313" key="2">
    <source>
        <dbReference type="Proteomes" id="UP000248014"/>
    </source>
</evidence>
<evidence type="ECO:0008006" key="3">
    <source>
        <dbReference type="Google" id="ProtNLM"/>
    </source>
</evidence>
<evidence type="ECO:0000313" key="1">
    <source>
        <dbReference type="EMBL" id="PXW71611.1"/>
    </source>
</evidence>
<name>A0A2V3UWW5_9SPHN</name>
<keyword evidence="2" id="KW-1185">Reference proteome</keyword>
<dbReference type="OrthoDB" id="190583at2"/>
<dbReference type="AlphaFoldDB" id="A0A2V3UWW5"/>
<sequence>MIHALVPHDDFPPPPGVGLSVGWSMDAQSRLRIDYHVDDPECLIRWHDSGSGRTDGLWQHSCLEAFVASPTTPGYAEFNLARSGAWAAYAFDAYRAGMRDMAMEEEPQIMTDAAGLSAVTLGLSGLASQIGAPPWRLAITAVIEARDGSKSYWSLAHPPGKPDFHHPDCFAAQLG</sequence>
<protein>
    <recommendedName>
        <fullName evidence="3">DOMON-like domain-containing protein</fullName>
    </recommendedName>
</protein>
<dbReference type="EMBL" id="QJJM01000012">
    <property type="protein sequence ID" value="PXW71611.1"/>
    <property type="molecule type" value="Genomic_DNA"/>
</dbReference>